<dbReference type="Proteomes" id="UP001200537">
    <property type="component" value="Unassembled WGS sequence"/>
</dbReference>
<dbReference type="GO" id="GO:0140359">
    <property type="term" value="F:ABC-type transporter activity"/>
    <property type="evidence" value="ECO:0007669"/>
    <property type="project" value="InterPro"/>
</dbReference>
<dbReference type="AlphaFoldDB" id="A0AAJ1BAE9"/>
<dbReference type="PANTHER" id="PTHR43229">
    <property type="entry name" value="NODULATION PROTEIN J"/>
    <property type="match status" value="1"/>
</dbReference>
<evidence type="ECO:0000313" key="8">
    <source>
        <dbReference type="Proteomes" id="UP001200537"/>
    </source>
</evidence>
<feature type="transmembrane region" description="Helical" evidence="5">
    <location>
        <begin position="255"/>
        <end position="274"/>
    </location>
</feature>
<keyword evidence="4 5" id="KW-0472">Membrane</keyword>
<keyword evidence="2 5" id="KW-0812">Transmembrane</keyword>
<feature type="transmembrane region" description="Helical" evidence="5">
    <location>
        <begin position="166"/>
        <end position="192"/>
    </location>
</feature>
<comment type="caution">
    <text evidence="7">The sequence shown here is derived from an EMBL/GenBank/DDBJ whole genome shotgun (WGS) entry which is preliminary data.</text>
</comment>
<evidence type="ECO:0000259" key="6">
    <source>
        <dbReference type="Pfam" id="PF01061"/>
    </source>
</evidence>
<gene>
    <name evidence="7" type="ORF">L0M99_01885</name>
</gene>
<feature type="transmembrane region" description="Helical" evidence="5">
    <location>
        <begin position="85"/>
        <end position="110"/>
    </location>
</feature>
<accession>A0AAJ1BAE9</accession>
<dbReference type="EMBL" id="JAKNHJ010000003">
    <property type="protein sequence ID" value="MCG4617248.1"/>
    <property type="molecule type" value="Genomic_DNA"/>
</dbReference>
<dbReference type="RefSeq" id="WP_238127530.1">
    <property type="nucleotide sequence ID" value="NZ_JAKNHJ010000003.1"/>
</dbReference>
<comment type="subcellular location">
    <subcellularLocation>
        <location evidence="1">Membrane</location>
        <topology evidence="1">Multi-pass membrane protein</topology>
    </subcellularLocation>
</comment>
<evidence type="ECO:0000256" key="3">
    <source>
        <dbReference type="ARBA" id="ARBA00022989"/>
    </source>
</evidence>
<evidence type="ECO:0000256" key="1">
    <source>
        <dbReference type="ARBA" id="ARBA00004141"/>
    </source>
</evidence>
<dbReference type="Pfam" id="PF01061">
    <property type="entry name" value="ABC2_membrane"/>
    <property type="match status" value="1"/>
</dbReference>
<protein>
    <submittedName>
        <fullName evidence="7">ABC transporter permease</fullName>
    </submittedName>
</protein>
<sequence length="279" mass="30406">MSKNNDSPLNTKTDNKTLKMLDFPAPSKRQSPYSSWQNLGLIMRRCFFVWVHPTTLILFTFIPIACFSIFGLGQEYSNIDLGETTIAGSIMCNMCQYSVVFVAACITARIGTEQATGWTRQIALTPITSRLYGTGRVIATAISCLAMTIITYSYGFATGVRMSAKALILSLGVLVISALFGAVFGLLTGLLIPSDAAQGIVGGGSSLIAIFSGMFTPLEQMGAFVQKLGEFMPMWGYNQLLQATFNNQTILGWKIYLNMAVWTVLLLGIVLALLQRKKS</sequence>
<reference evidence="7" key="1">
    <citation type="submission" date="2022-01" db="EMBL/GenBank/DDBJ databases">
        <title>Collection of gut derived symbiotic bacterial strains cultured from healthy donors.</title>
        <authorList>
            <person name="Lin H."/>
            <person name="Kohout C."/>
            <person name="Waligurski E."/>
            <person name="Pamer E.G."/>
        </authorList>
    </citation>
    <scope>NUCLEOTIDE SEQUENCE</scope>
    <source>
        <strain evidence="7">DFI.7.46</strain>
    </source>
</reference>
<evidence type="ECO:0000256" key="5">
    <source>
        <dbReference type="SAM" id="Phobius"/>
    </source>
</evidence>
<evidence type="ECO:0000256" key="2">
    <source>
        <dbReference type="ARBA" id="ARBA00022692"/>
    </source>
</evidence>
<feature type="transmembrane region" description="Helical" evidence="5">
    <location>
        <begin position="131"/>
        <end position="154"/>
    </location>
</feature>
<feature type="transmembrane region" description="Helical" evidence="5">
    <location>
        <begin position="199"/>
        <end position="218"/>
    </location>
</feature>
<organism evidence="7 8">
    <name type="scientific">Varibaculum cambriense</name>
    <dbReference type="NCBI Taxonomy" id="184870"/>
    <lineage>
        <taxon>Bacteria</taxon>
        <taxon>Bacillati</taxon>
        <taxon>Actinomycetota</taxon>
        <taxon>Actinomycetes</taxon>
        <taxon>Actinomycetales</taxon>
        <taxon>Actinomycetaceae</taxon>
        <taxon>Varibaculum</taxon>
    </lineage>
</organism>
<proteinExistence type="predicted"/>
<evidence type="ECO:0000313" key="7">
    <source>
        <dbReference type="EMBL" id="MCG4617248.1"/>
    </source>
</evidence>
<name>A0AAJ1BAE9_9ACTO</name>
<feature type="domain" description="ABC-2 type transporter transmembrane" evidence="6">
    <location>
        <begin position="42"/>
        <end position="241"/>
    </location>
</feature>
<dbReference type="PANTHER" id="PTHR43229:SF2">
    <property type="entry name" value="NODULATION PROTEIN J"/>
    <property type="match status" value="1"/>
</dbReference>
<feature type="transmembrane region" description="Helical" evidence="5">
    <location>
        <begin position="47"/>
        <end position="73"/>
    </location>
</feature>
<dbReference type="GO" id="GO:0016020">
    <property type="term" value="C:membrane"/>
    <property type="evidence" value="ECO:0007669"/>
    <property type="project" value="UniProtKB-SubCell"/>
</dbReference>
<dbReference type="InterPro" id="IPR013525">
    <property type="entry name" value="ABC2_TM"/>
</dbReference>
<keyword evidence="3 5" id="KW-1133">Transmembrane helix</keyword>
<dbReference type="InterPro" id="IPR051784">
    <property type="entry name" value="Nod_factor_ABC_transporter"/>
</dbReference>
<evidence type="ECO:0000256" key="4">
    <source>
        <dbReference type="ARBA" id="ARBA00023136"/>
    </source>
</evidence>